<feature type="region of interest" description="Disordered" evidence="1">
    <location>
        <begin position="21"/>
        <end position="40"/>
    </location>
</feature>
<gene>
    <name evidence="2" type="ORF">BSTOLATCC_MIC57902</name>
</gene>
<evidence type="ECO:0000256" key="1">
    <source>
        <dbReference type="SAM" id="MobiDB-lite"/>
    </source>
</evidence>
<sequence length="457" mass="53171">MSNSVKKSSGNIYSRLYQNTKQALSRSMSSESASFRKSDSMNSIPRLKTDFYSKGLKFKQETMKIIENERLKLEEERKKEETFRPNIEKSSKHFQNRPNNKAENLLIEAGKTYKAHLDELREEQQNVEMVECSFHPTISGSRTSRSREQFRDVYTDLYNDAEQRKSRNTSLTEQSVSQYSFKPKVKNHNRASTETKEEIFERLYSSKSKFYEDMKERKKELESLEASIDQVSGQELFHPAINNTKGSITRGGEEPIWDHLYSLKDNHSLKQQEENDKTLKFWEASSAAKKLSDASQKIFLDFQQKQLEKLFKSFDSDEDGKISSGSIKIEHLDVKSLVILSPYLNYLEESKEQHDLEQFLGYMDELMKSMNVGDKSHLLKREEKPVVEEKIVLVSPKSTKLAEKRRGSLPDNIYDRLVWTSQLNELKANELRLMRERAELSGCTFKPATKAGKKKKK</sequence>
<accession>A0AAU9K7A2</accession>
<evidence type="ECO:0008006" key="4">
    <source>
        <dbReference type="Google" id="ProtNLM"/>
    </source>
</evidence>
<dbReference type="PANTHER" id="PTHR35381">
    <property type="entry name" value="EF-HAND DOMAIN-CONTAINING PROTEIN"/>
    <property type="match status" value="1"/>
</dbReference>
<dbReference type="EMBL" id="CAJZBQ010000056">
    <property type="protein sequence ID" value="CAG9333082.1"/>
    <property type="molecule type" value="Genomic_DNA"/>
</dbReference>
<organism evidence="2 3">
    <name type="scientific">Blepharisma stoltei</name>
    <dbReference type="NCBI Taxonomy" id="1481888"/>
    <lineage>
        <taxon>Eukaryota</taxon>
        <taxon>Sar</taxon>
        <taxon>Alveolata</taxon>
        <taxon>Ciliophora</taxon>
        <taxon>Postciliodesmatophora</taxon>
        <taxon>Heterotrichea</taxon>
        <taxon>Heterotrichida</taxon>
        <taxon>Blepharismidae</taxon>
        <taxon>Blepharisma</taxon>
    </lineage>
</organism>
<dbReference type="Proteomes" id="UP001162131">
    <property type="component" value="Unassembled WGS sequence"/>
</dbReference>
<name>A0AAU9K7A2_9CILI</name>
<keyword evidence="3" id="KW-1185">Reference proteome</keyword>
<dbReference type="AlphaFoldDB" id="A0AAU9K7A2"/>
<proteinExistence type="predicted"/>
<reference evidence="2" key="1">
    <citation type="submission" date="2021-09" db="EMBL/GenBank/DDBJ databases">
        <authorList>
            <consortium name="AG Swart"/>
            <person name="Singh M."/>
            <person name="Singh A."/>
            <person name="Seah K."/>
            <person name="Emmerich C."/>
        </authorList>
    </citation>
    <scope>NUCLEOTIDE SEQUENCE</scope>
    <source>
        <strain evidence="2">ATCC30299</strain>
    </source>
</reference>
<comment type="caution">
    <text evidence="2">The sequence shown here is derived from an EMBL/GenBank/DDBJ whole genome shotgun (WGS) entry which is preliminary data.</text>
</comment>
<dbReference type="PANTHER" id="PTHR35381:SF1">
    <property type="entry name" value="EF-HAND DOMAIN-CONTAINING PROTEIN"/>
    <property type="match status" value="1"/>
</dbReference>
<evidence type="ECO:0000313" key="3">
    <source>
        <dbReference type="Proteomes" id="UP001162131"/>
    </source>
</evidence>
<evidence type="ECO:0000313" key="2">
    <source>
        <dbReference type="EMBL" id="CAG9333082.1"/>
    </source>
</evidence>
<protein>
    <recommendedName>
        <fullName evidence="4">EF-hand domain-containing protein</fullName>
    </recommendedName>
</protein>